<dbReference type="Proteomes" id="UP000775179">
    <property type="component" value="Unassembled WGS sequence"/>
</dbReference>
<evidence type="ECO:0000313" key="3">
    <source>
        <dbReference type="Proteomes" id="UP000775179"/>
    </source>
</evidence>
<dbReference type="AlphaFoldDB" id="A0ABD4RHB0"/>
<dbReference type="RefSeq" id="WP_021876098.1">
    <property type="nucleotide sequence ID" value="NZ_CP018624.1"/>
</dbReference>
<dbReference type="EMBL" id="JAIFTX010000012">
    <property type="protein sequence ID" value="MBX7290756.1"/>
    <property type="molecule type" value="Genomic_DNA"/>
</dbReference>
<sequence length="96" mass="11245">MNGGFKTLLYILGGFLVFYLIMSLTFTILPWAILIGLILYIFFKIKGWFIQRRNNKNSNQYYNNETSNYDVKVDTIETDDIVGNIIDVDYEDVDNK</sequence>
<keyword evidence="1" id="KW-0812">Transmembrane</keyword>
<proteinExistence type="predicted"/>
<gene>
    <name evidence="2" type="ORF">K4H94_06825</name>
</gene>
<reference evidence="2 3" key="1">
    <citation type="submission" date="2021-08" db="EMBL/GenBank/DDBJ databases">
        <title>Genome sequence analysis of Clostridium chauvoei strains of European origin and evaluation of typing options for outbreak investigations.</title>
        <authorList>
            <person name="Abdel-Glil M."/>
            <person name="Thomas P."/>
            <person name="Seyboldt C."/>
        </authorList>
    </citation>
    <scope>NUCLEOTIDE SEQUENCE [LARGE SCALE GENOMIC DNA]</scope>
    <source>
        <strain evidence="2 3">S0260-09</strain>
    </source>
</reference>
<organism evidence="2 3">
    <name type="scientific">Clostridium chauvoei</name>
    <dbReference type="NCBI Taxonomy" id="46867"/>
    <lineage>
        <taxon>Bacteria</taxon>
        <taxon>Bacillati</taxon>
        <taxon>Bacillota</taxon>
        <taxon>Clostridia</taxon>
        <taxon>Eubacteriales</taxon>
        <taxon>Clostridiaceae</taxon>
        <taxon>Clostridium</taxon>
    </lineage>
</organism>
<evidence type="ECO:0000256" key="1">
    <source>
        <dbReference type="SAM" id="Phobius"/>
    </source>
</evidence>
<accession>A0ABD4RHB0</accession>
<feature type="transmembrane region" description="Helical" evidence="1">
    <location>
        <begin position="16"/>
        <end position="43"/>
    </location>
</feature>
<dbReference type="GeneID" id="66302104"/>
<keyword evidence="1" id="KW-0472">Membrane</keyword>
<evidence type="ECO:0000313" key="2">
    <source>
        <dbReference type="EMBL" id="MBX7290756.1"/>
    </source>
</evidence>
<dbReference type="KEGG" id="cchv:BTM20_09500"/>
<name>A0ABD4RHB0_9CLOT</name>
<comment type="caution">
    <text evidence="2">The sequence shown here is derived from an EMBL/GenBank/DDBJ whole genome shotgun (WGS) entry which is preliminary data.</text>
</comment>
<protein>
    <submittedName>
        <fullName evidence="2">Uncharacterized protein</fullName>
    </submittedName>
</protein>
<keyword evidence="1" id="KW-1133">Transmembrane helix</keyword>